<sequence length="162" mass="17314">MVAWLLRGVSMSVVHVVARVLLGLAIVHAPLQGTYWKTIAVAVVVLIAIIWGGVDGIADGRAHDDPEDYDDLTIRWLKAGLFTGVVSAIVSWALSNYLVAGMGQNSIFVEIFAGGSFTTLLVFLAALVGAAVGRLLARRQRAKNTKQNSDADTSQRQTADSH</sequence>
<evidence type="ECO:0000313" key="3">
    <source>
        <dbReference type="EMBL" id="WUM20595.1"/>
    </source>
</evidence>
<dbReference type="Proteomes" id="UP001432128">
    <property type="component" value="Chromosome"/>
</dbReference>
<evidence type="ECO:0000256" key="2">
    <source>
        <dbReference type="SAM" id="Phobius"/>
    </source>
</evidence>
<keyword evidence="4" id="KW-1185">Reference proteome</keyword>
<dbReference type="InterPro" id="IPR047958">
    <property type="entry name" value="B-4DMT-like"/>
</dbReference>
<keyword evidence="2" id="KW-0472">Membrane</keyword>
<dbReference type="EMBL" id="CP108021">
    <property type="protein sequence ID" value="WUM20595.1"/>
    <property type="molecule type" value="Genomic_DNA"/>
</dbReference>
<reference evidence="3 4" key="1">
    <citation type="submission" date="2022-10" db="EMBL/GenBank/DDBJ databases">
        <title>The complete genomes of actinobacterial strains from the NBC collection.</title>
        <authorList>
            <person name="Joergensen T.S."/>
            <person name="Alvarez Arevalo M."/>
            <person name="Sterndorff E.B."/>
            <person name="Faurdal D."/>
            <person name="Vuksanovic O."/>
            <person name="Mourched A.-S."/>
            <person name="Charusanti P."/>
            <person name="Shaw S."/>
            <person name="Blin K."/>
            <person name="Weber T."/>
        </authorList>
    </citation>
    <scope>NUCLEOTIDE SEQUENCE [LARGE SCALE GENOMIC DNA]</scope>
    <source>
        <strain evidence="3 4">NBC_00319</strain>
    </source>
</reference>
<accession>A0AAU4K3F0</accession>
<feature type="transmembrane region" description="Helical" evidence="2">
    <location>
        <begin position="111"/>
        <end position="137"/>
    </location>
</feature>
<organism evidence="3 4">
    <name type="scientific">Williamsia herbipolensis</name>
    <dbReference type="NCBI Taxonomy" id="1603258"/>
    <lineage>
        <taxon>Bacteria</taxon>
        <taxon>Bacillati</taxon>
        <taxon>Actinomycetota</taxon>
        <taxon>Actinomycetes</taxon>
        <taxon>Mycobacteriales</taxon>
        <taxon>Nocardiaceae</taxon>
        <taxon>Williamsia</taxon>
    </lineage>
</organism>
<gene>
    <name evidence="3" type="ORF">OG579_01790</name>
</gene>
<dbReference type="NCBIfam" id="NF037996">
    <property type="entry name" value="B-4DMT"/>
    <property type="match status" value="1"/>
</dbReference>
<evidence type="ECO:0000313" key="4">
    <source>
        <dbReference type="Proteomes" id="UP001432128"/>
    </source>
</evidence>
<evidence type="ECO:0000256" key="1">
    <source>
        <dbReference type="SAM" id="MobiDB-lite"/>
    </source>
</evidence>
<proteinExistence type="predicted"/>
<feature type="transmembrane region" description="Helical" evidence="2">
    <location>
        <begin position="35"/>
        <end position="58"/>
    </location>
</feature>
<dbReference type="KEGG" id="whr:OG579_01790"/>
<feature type="transmembrane region" description="Helical" evidence="2">
    <location>
        <begin position="12"/>
        <end position="29"/>
    </location>
</feature>
<protein>
    <submittedName>
        <fullName evidence="3">B-4DMT family transporter</fullName>
    </submittedName>
</protein>
<feature type="compositionally biased region" description="Polar residues" evidence="1">
    <location>
        <begin position="145"/>
        <end position="162"/>
    </location>
</feature>
<dbReference type="AlphaFoldDB" id="A0AAU4K3F0"/>
<dbReference type="RefSeq" id="WP_045822667.1">
    <property type="nucleotide sequence ID" value="NZ_CP108021.1"/>
</dbReference>
<feature type="transmembrane region" description="Helical" evidence="2">
    <location>
        <begin position="79"/>
        <end position="99"/>
    </location>
</feature>
<feature type="region of interest" description="Disordered" evidence="1">
    <location>
        <begin position="143"/>
        <end position="162"/>
    </location>
</feature>
<name>A0AAU4K3F0_9NOCA</name>
<keyword evidence="2" id="KW-0812">Transmembrane</keyword>
<keyword evidence="2" id="KW-1133">Transmembrane helix</keyword>